<protein>
    <recommendedName>
        <fullName evidence="3">ATP-dependent DNA helicase</fullName>
    </recommendedName>
</protein>
<dbReference type="OrthoDB" id="6141723at2759"/>
<dbReference type="Proteomes" id="UP000663879">
    <property type="component" value="Unassembled WGS sequence"/>
</dbReference>
<keyword evidence="2" id="KW-1185">Reference proteome</keyword>
<name>A0A814FGW3_9BILA</name>
<sequence length="117" mass="13412">MSSSFSSKFKSFSKNGLIEADLVAQEEIISNLDNDTNDTEDDVESVKSDFDIDFMQQIEEYFKIVRSLNERQQHYVLNLLYKFKTKIKLPFYHFVSGGAGVGKNVLIKAIPESDKTF</sequence>
<evidence type="ECO:0000313" key="1">
    <source>
        <dbReference type="EMBL" id="CAF0982823.1"/>
    </source>
</evidence>
<evidence type="ECO:0008006" key="3">
    <source>
        <dbReference type="Google" id="ProtNLM"/>
    </source>
</evidence>
<evidence type="ECO:0000313" key="2">
    <source>
        <dbReference type="Proteomes" id="UP000663879"/>
    </source>
</evidence>
<dbReference type="AlphaFoldDB" id="A0A814FGW3"/>
<gene>
    <name evidence="1" type="ORF">OXX778_LOCUS15512</name>
</gene>
<dbReference type="EMBL" id="CAJNOC010003443">
    <property type="protein sequence ID" value="CAF0982823.1"/>
    <property type="molecule type" value="Genomic_DNA"/>
</dbReference>
<comment type="caution">
    <text evidence="1">The sequence shown here is derived from an EMBL/GenBank/DDBJ whole genome shotgun (WGS) entry which is preliminary data.</text>
</comment>
<proteinExistence type="predicted"/>
<organism evidence="1 2">
    <name type="scientific">Brachionus calyciflorus</name>
    <dbReference type="NCBI Taxonomy" id="104777"/>
    <lineage>
        <taxon>Eukaryota</taxon>
        <taxon>Metazoa</taxon>
        <taxon>Spiralia</taxon>
        <taxon>Gnathifera</taxon>
        <taxon>Rotifera</taxon>
        <taxon>Eurotatoria</taxon>
        <taxon>Monogononta</taxon>
        <taxon>Pseudotrocha</taxon>
        <taxon>Ploima</taxon>
        <taxon>Brachionidae</taxon>
        <taxon>Brachionus</taxon>
    </lineage>
</organism>
<accession>A0A814FGW3</accession>
<reference evidence="1" key="1">
    <citation type="submission" date="2021-02" db="EMBL/GenBank/DDBJ databases">
        <authorList>
            <person name="Nowell W R."/>
        </authorList>
    </citation>
    <scope>NUCLEOTIDE SEQUENCE</scope>
    <source>
        <strain evidence="1">Ploen Becks lab</strain>
    </source>
</reference>